<keyword evidence="3" id="KW-0731">Sigma factor</keyword>
<dbReference type="NCBIfam" id="TIGR02937">
    <property type="entry name" value="sigma70-ECF"/>
    <property type="match status" value="1"/>
</dbReference>
<feature type="domain" description="RNA polymerase sigma-70 region 2" evidence="6">
    <location>
        <begin position="30"/>
        <end position="94"/>
    </location>
</feature>
<evidence type="ECO:0000256" key="3">
    <source>
        <dbReference type="ARBA" id="ARBA00023082"/>
    </source>
</evidence>
<dbReference type="GO" id="GO:0016987">
    <property type="term" value="F:sigma factor activity"/>
    <property type="evidence" value="ECO:0007669"/>
    <property type="project" value="UniProtKB-KW"/>
</dbReference>
<dbReference type="PANTHER" id="PTHR43133:SF8">
    <property type="entry name" value="RNA POLYMERASE SIGMA FACTOR HI_1459-RELATED"/>
    <property type="match status" value="1"/>
</dbReference>
<dbReference type="Proteomes" id="UP001241110">
    <property type="component" value="Unassembled WGS sequence"/>
</dbReference>
<keyword evidence="4" id="KW-0238">DNA-binding</keyword>
<dbReference type="Gene3D" id="1.10.1740.10">
    <property type="match status" value="1"/>
</dbReference>
<dbReference type="InterPro" id="IPR036388">
    <property type="entry name" value="WH-like_DNA-bd_sf"/>
</dbReference>
<dbReference type="SUPFAM" id="SSF88946">
    <property type="entry name" value="Sigma2 domain of RNA polymerase sigma factors"/>
    <property type="match status" value="1"/>
</dbReference>
<dbReference type="AlphaFoldDB" id="A0AAE3QUM7"/>
<dbReference type="CDD" id="cd06171">
    <property type="entry name" value="Sigma70_r4"/>
    <property type="match status" value="1"/>
</dbReference>
<gene>
    <name evidence="8" type="ORF">QNI16_35225</name>
</gene>
<dbReference type="InterPro" id="IPR014284">
    <property type="entry name" value="RNA_pol_sigma-70_dom"/>
</dbReference>
<dbReference type="PANTHER" id="PTHR43133">
    <property type="entry name" value="RNA POLYMERASE ECF-TYPE SIGMA FACTO"/>
    <property type="match status" value="1"/>
</dbReference>
<sequence length="187" mass="22145">MTPLIFDEQLIEKCRSADRKAQRALVAYFSRPMFLHCYRYLKDKSDTEEVVSDGFVKVFQHITDVDYRDKPSFEGWIRRIMINEALGFLRKRKKLMYVDEKEQELIPEQLSVDESLAAEDIYQLILSLPVKYRTVFNMYVIEGYTHQEIAAILEITESTSRSQLARARKMLQELMVKINERYDTGRV</sequence>
<dbReference type="GO" id="GO:0006352">
    <property type="term" value="P:DNA-templated transcription initiation"/>
    <property type="evidence" value="ECO:0007669"/>
    <property type="project" value="InterPro"/>
</dbReference>
<reference evidence="8" key="1">
    <citation type="submission" date="2023-05" db="EMBL/GenBank/DDBJ databases">
        <authorList>
            <person name="Zhang X."/>
        </authorList>
    </citation>
    <scope>NUCLEOTIDE SEQUENCE</scope>
    <source>
        <strain evidence="8">YF14B1</strain>
    </source>
</reference>
<evidence type="ECO:0000313" key="8">
    <source>
        <dbReference type="EMBL" id="MDJ1485787.1"/>
    </source>
</evidence>
<keyword evidence="2" id="KW-0805">Transcription regulation</keyword>
<evidence type="ECO:0000259" key="7">
    <source>
        <dbReference type="Pfam" id="PF08281"/>
    </source>
</evidence>
<feature type="domain" description="RNA polymerase sigma factor 70 region 4 type 2" evidence="7">
    <location>
        <begin position="119"/>
        <end position="171"/>
    </location>
</feature>
<dbReference type="SUPFAM" id="SSF88659">
    <property type="entry name" value="Sigma3 and sigma4 domains of RNA polymerase sigma factors"/>
    <property type="match status" value="1"/>
</dbReference>
<keyword evidence="5" id="KW-0804">Transcription</keyword>
<dbReference type="Gene3D" id="1.10.10.10">
    <property type="entry name" value="Winged helix-like DNA-binding domain superfamily/Winged helix DNA-binding domain"/>
    <property type="match status" value="1"/>
</dbReference>
<evidence type="ECO:0000256" key="1">
    <source>
        <dbReference type="ARBA" id="ARBA00010641"/>
    </source>
</evidence>
<accession>A0AAE3QUM7</accession>
<protein>
    <submittedName>
        <fullName evidence="8">RNA polymerase sigma factor</fullName>
    </submittedName>
</protein>
<organism evidence="8 9">
    <name type="scientific">Xanthocytophaga flava</name>
    <dbReference type="NCBI Taxonomy" id="3048013"/>
    <lineage>
        <taxon>Bacteria</taxon>
        <taxon>Pseudomonadati</taxon>
        <taxon>Bacteroidota</taxon>
        <taxon>Cytophagia</taxon>
        <taxon>Cytophagales</taxon>
        <taxon>Rhodocytophagaceae</taxon>
        <taxon>Xanthocytophaga</taxon>
    </lineage>
</organism>
<dbReference type="GO" id="GO:0003677">
    <property type="term" value="F:DNA binding"/>
    <property type="evidence" value="ECO:0007669"/>
    <property type="project" value="UniProtKB-KW"/>
</dbReference>
<dbReference type="Pfam" id="PF04542">
    <property type="entry name" value="Sigma70_r2"/>
    <property type="match status" value="1"/>
</dbReference>
<dbReference type="Pfam" id="PF08281">
    <property type="entry name" value="Sigma70_r4_2"/>
    <property type="match status" value="1"/>
</dbReference>
<evidence type="ECO:0000313" key="9">
    <source>
        <dbReference type="Proteomes" id="UP001241110"/>
    </source>
</evidence>
<comment type="similarity">
    <text evidence="1">Belongs to the sigma-70 factor family. ECF subfamily.</text>
</comment>
<evidence type="ECO:0000256" key="2">
    <source>
        <dbReference type="ARBA" id="ARBA00023015"/>
    </source>
</evidence>
<dbReference type="InterPro" id="IPR007627">
    <property type="entry name" value="RNA_pol_sigma70_r2"/>
</dbReference>
<proteinExistence type="inferred from homology"/>
<dbReference type="InterPro" id="IPR013324">
    <property type="entry name" value="RNA_pol_sigma_r3/r4-like"/>
</dbReference>
<evidence type="ECO:0000256" key="4">
    <source>
        <dbReference type="ARBA" id="ARBA00023125"/>
    </source>
</evidence>
<comment type="caution">
    <text evidence="8">The sequence shown here is derived from an EMBL/GenBank/DDBJ whole genome shotgun (WGS) entry which is preliminary data.</text>
</comment>
<evidence type="ECO:0000256" key="5">
    <source>
        <dbReference type="ARBA" id="ARBA00023163"/>
    </source>
</evidence>
<dbReference type="InterPro" id="IPR039425">
    <property type="entry name" value="RNA_pol_sigma-70-like"/>
</dbReference>
<evidence type="ECO:0000259" key="6">
    <source>
        <dbReference type="Pfam" id="PF04542"/>
    </source>
</evidence>
<dbReference type="EMBL" id="JASJOS010000023">
    <property type="protein sequence ID" value="MDJ1485787.1"/>
    <property type="molecule type" value="Genomic_DNA"/>
</dbReference>
<dbReference type="InterPro" id="IPR013249">
    <property type="entry name" value="RNA_pol_sigma70_r4_t2"/>
</dbReference>
<name>A0AAE3QUM7_9BACT</name>
<dbReference type="InterPro" id="IPR013325">
    <property type="entry name" value="RNA_pol_sigma_r2"/>
</dbReference>
<dbReference type="RefSeq" id="WP_313988806.1">
    <property type="nucleotide sequence ID" value="NZ_JASJOS010000023.1"/>
</dbReference>